<name>A0ABT3S980_9MYCO</name>
<dbReference type="RefSeq" id="WP_265995066.1">
    <property type="nucleotide sequence ID" value="NZ_JAPJDN010000002.1"/>
</dbReference>
<dbReference type="Proteomes" id="UP001300745">
    <property type="component" value="Unassembled WGS sequence"/>
</dbReference>
<reference evidence="1 2" key="1">
    <citation type="submission" date="2022-11" db="EMBL/GenBank/DDBJ databases">
        <title>Mycobacterium sp. nov.</title>
        <authorList>
            <person name="Papic B."/>
            <person name="Spicic S."/>
            <person name="Duvnjak S."/>
        </authorList>
    </citation>
    <scope>NUCLEOTIDE SEQUENCE [LARGE SCALE GENOMIC DNA]</scope>
    <source>
        <strain evidence="1 2">CVI_P4</strain>
    </source>
</reference>
<comment type="caution">
    <text evidence="1">The sequence shown here is derived from an EMBL/GenBank/DDBJ whole genome shotgun (WGS) entry which is preliminary data.</text>
</comment>
<gene>
    <name evidence="1" type="ORF">ORI27_03210</name>
</gene>
<protein>
    <submittedName>
        <fullName evidence="1">Uncharacterized protein</fullName>
    </submittedName>
</protein>
<organism evidence="1 2">
    <name type="scientific">Mycobacterium pinniadriaticum</name>
    <dbReference type="NCBI Taxonomy" id="2994102"/>
    <lineage>
        <taxon>Bacteria</taxon>
        <taxon>Bacillati</taxon>
        <taxon>Actinomycetota</taxon>
        <taxon>Actinomycetes</taxon>
        <taxon>Mycobacteriales</taxon>
        <taxon>Mycobacteriaceae</taxon>
        <taxon>Mycobacterium</taxon>
    </lineage>
</organism>
<evidence type="ECO:0000313" key="1">
    <source>
        <dbReference type="EMBL" id="MCX2935694.1"/>
    </source>
</evidence>
<accession>A0ABT3S980</accession>
<evidence type="ECO:0000313" key="2">
    <source>
        <dbReference type="Proteomes" id="UP001300745"/>
    </source>
</evidence>
<dbReference type="EMBL" id="JAPJDO010000002">
    <property type="protein sequence ID" value="MCX2935694.1"/>
    <property type="molecule type" value="Genomic_DNA"/>
</dbReference>
<sequence length="95" mass="10500">MTQSNVPAGLLPEAVDLRRAAAVLLAADPVLINAEGIGDVITEVKHDLRITELVVAVSIVAHRITDIGTDDKQKQLWEEWAHFKAIEEQRKGTHR</sequence>
<proteinExistence type="predicted"/>
<keyword evidence="2" id="KW-1185">Reference proteome</keyword>